<sequence length="81" mass="8428">MKSEALYKIIGGIVGFVVGIIAGGYLGLVLGGTLLGGFDIYESIGMEGYELTTYIGALIGAVAFALWGIRIAMKLSAPKEK</sequence>
<proteinExistence type="predicted"/>
<keyword evidence="3" id="KW-1185">Reference proteome</keyword>
<dbReference type="EMBL" id="JAFNJU010000004">
    <property type="protein sequence ID" value="MBO1264636.1"/>
    <property type="molecule type" value="Genomic_DNA"/>
</dbReference>
<accession>A0A939H7M1</accession>
<organism evidence="2 3">
    <name type="scientific">Proteiniclasticum aestuarii</name>
    <dbReference type="NCBI Taxonomy" id="2817862"/>
    <lineage>
        <taxon>Bacteria</taxon>
        <taxon>Bacillati</taxon>
        <taxon>Bacillota</taxon>
        <taxon>Clostridia</taxon>
        <taxon>Eubacteriales</taxon>
        <taxon>Clostridiaceae</taxon>
        <taxon>Proteiniclasticum</taxon>
    </lineage>
</organism>
<protein>
    <submittedName>
        <fullName evidence="2">Uncharacterized protein</fullName>
    </submittedName>
</protein>
<keyword evidence="1" id="KW-1133">Transmembrane helix</keyword>
<reference evidence="2" key="1">
    <citation type="submission" date="2021-03" db="EMBL/GenBank/DDBJ databases">
        <title>Proteiniclasticum marinus sp. nov., isolated from tidal flat sediment.</title>
        <authorList>
            <person name="Namirimu T."/>
            <person name="Yang J.-A."/>
            <person name="Yang S.-H."/>
            <person name="Kim Y.-J."/>
            <person name="Kwon K.K."/>
        </authorList>
    </citation>
    <scope>NUCLEOTIDE SEQUENCE</scope>
    <source>
        <strain evidence="2">SCR006</strain>
    </source>
</reference>
<evidence type="ECO:0000313" key="3">
    <source>
        <dbReference type="Proteomes" id="UP000664218"/>
    </source>
</evidence>
<keyword evidence="1" id="KW-0472">Membrane</keyword>
<dbReference type="AlphaFoldDB" id="A0A939H7M1"/>
<dbReference type="Proteomes" id="UP000664218">
    <property type="component" value="Unassembled WGS sequence"/>
</dbReference>
<feature type="transmembrane region" description="Helical" evidence="1">
    <location>
        <begin position="12"/>
        <end position="34"/>
    </location>
</feature>
<comment type="caution">
    <text evidence="2">The sequence shown here is derived from an EMBL/GenBank/DDBJ whole genome shotgun (WGS) entry which is preliminary data.</text>
</comment>
<dbReference type="RefSeq" id="WP_207599154.1">
    <property type="nucleotide sequence ID" value="NZ_JAFNJU010000004.1"/>
</dbReference>
<evidence type="ECO:0000256" key="1">
    <source>
        <dbReference type="SAM" id="Phobius"/>
    </source>
</evidence>
<name>A0A939H7M1_9CLOT</name>
<gene>
    <name evidence="2" type="ORF">J3A84_06300</name>
</gene>
<feature type="transmembrane region" description="Helical" evidence="1">
    <location>
        <begin position="54"/>
        <end position="73"/>
    </location>
</feature>
<keyword evidence="1" id="KW-0812">Transmembrane</keyword>
<evidence type="ECO:0000313" key="2">
    <source>
        <dbReference type="EMBL" id="MBO1264636.1"/>
    </source>
</evidence>